<keyword evidence="1" id="KW-0472">Membrane</keyword>
<gene>
    <name evidence="2" type="ORF">HNP48_002746</name>
</gene>
<organism evidence="2 3">
    <name type="scientific">Acidovorax soli</name>
    <dbReference type="NCBI Taxonomy" id="592050"/>
    <lineage>
        <taxon>Bacteria</taxon>
        <taxon>Pseudomonadati</taxon>
        <taxon>Pseudomonadota</taxon>
        <taxon>Betaproteobacteria</taxon>
        <taxon>Burkholderiales</taxon>
        <taxon>Comamonadaceae</taxon>
        <taxon>Acidovorax</taxon>
    </lineage>
</organism>
<reference evidence="2 3" key="1">
    <citation type="submission" date="2020-08" db="EMBL/GenBank/DDBJ databases">
        <title>Functional genomics of gut bacteria from endangered species of beetles.</title>
        <authorList>
            <person name="Carlos-Shanley C."/>
        </authorList>
    </citation>
    <scope>NUCLEOTIDE SEQUENCE [LARGE SCALE GENOMIC DNA]</scope>
    <source>
        <strain evidence="2 3">S00198</strain>
    </source>
</reference>
<evidence type="ECO:0000256" key="1">
    <source>
        <dbReference type="SAM" id="Phobius"/>
    </source>
</evidence>
<keyword evidence="1" id="KW-1133">Transmembrane helix</keyword>
<dbReference type="AlphaFoldDB" id="A0A7X0PEC4"/>
<dbReference type="Proteomes" id="UP000575083">
    <property type="component" value="Unassembled WGS sequence"/>
</dbReference>
<accession>A0A7X0PEC4</accession>
<feature type="transmembrane region" description="Helical" evidence="1">
    <location>
        <begin position="48"/>
        <end position="64"/>
    </location>
</feature>
<protein>
    <submittedName>
        <fullName evidence="2">Uncharacterized protein</fullName>
    </submittedName>
</protein>
<sequence length="78" mass="8528">MTLFERLRYALGAAAVGGATLSLVIALLSADAIAVLPQRAFDWIMSPLYGLVVYVVAFIFAPVLEERFPINRPHAKKP</sequence>
<evidence type="ECO:0000313" key="2">
    <source>
        <dbReference type="EMBL" id="MBB6560074.1"/>
    </source>
</evidence>
<dbReference type="RefSeq" id="WP_184857685.1">
    <property type="nucleotide sequence ID" value="NZ_JACHLK010000004.1"/>
</dbReference>
<name>A0A7X0PEC4_9BURK</name>
<keyword evidence="1" id="KW-0812">Transmembrane</keyword>
<dbReference type="EMBL" id="JACHLK010000004">
    <property type="protein sequence ID" value="MBB6560074.1"/>
    <property type="molecule type" value="Genomic_DNA"/>
</dbReference>
<evidence type="ECO:0000313" key="3">
    <source>
        <dbReference type="Proteomes" id="UP000575083"/>
    </source>
</evidence>
<proteinExistence type="predicted"/>
<keyword evidence="3" id="KW-1185">Reference proteome</keyword>
<comment type="caution">
    <text evidence="2">The sequence shown here is derived from an EMBL/GenBank/DDBJ whole genome shotgun (WGS) entry which is preliminary data.</text>
</comment>